<evidence type="ECO:0000256" key="8">
    <source>
        <dbReference type="PIRSR" id="PIRSR000524-50"/>
    </source>
</evidence>
<name>A0A6A6C5H3_ZASCE</name>
<evidence type="ECO:0000259" key="11">
    <source>
        <dbReference type="Pfam" id="PF00266"/>
    </source>
</evidence>
<dbReference type="OrthoDB" id="7403325at2759"/>
<dbReference type="InterPro" id="IPR015421">
    <property type="entry name" value="PyrdxlP-dep_Trfase_major"/>
</dbReference>
<dbReference type="PIRSF" id="PIRSF000524">
    <property type="entry name" value="SPT"/>
    <property type="match status" value="1"/>
</dbReference>
<gene>
    <name evidence="12" type="ORF">M409DRAFT_69787</name>
</gene>
<dbReference type="GO" id="GO:0005777">
    <property type="term" value="C:peroxisome"/>
    <property type="evidence" value="ECO:0007669"/>
    <property type="project" value="TreeGrafter"/>
</dbReference>
<dbReference type="SUPFAM" id="SSF53383">
    <property type="entry name" value="PLP-dependent transferases"/>
    <property type="match status" value="1"/>
</dbReference>
<evidence type="ECO:0000256" key="10">
    <source>
        <dbReference type="RuleBase" id="RU004504"/>
    </source>
</evidence>
<feature type="binding site" evidence="7">
    <location>
        <position position="334"/>
    </location>
    <ligand>
        <name>substrate</name>
    </ligand>
</feature>
<dbReference type="PROSITE" id="PS00595">
    <property type="entry name" value="AA_TRANSFER_CLASS_5"/>
    <property type="match status" value="1"/>
</dbReference>
<dbReference type="EC" id="2.6.1.44" evidence="3"/>
<dbReference type="FunFam" id="3.40.640.10:FF:000027">
    <property type="entry name" value="Serine--pyruvate aminotransferase, mitochondrial"/>
    <property type="match status" value="1"/>
</dbReference>
<evidence type="ECO:0000256" key="3">
    <source>
        <dbReference type="ARBA" id="ARBA00013049"/>
    </source>
</evidence>
<accession>A0A6A6C5H3</accession>
<sequence>MGDAGGLLDEITHPALLIPGPVDFDKAVLKAMSSDAEFHLGTSFVNVFGEVLSMLRRFFQTTNPESQPFVLSGSGTLGWDLVAANLVEAGEHVLILHTGYFADCFKECCDNYEINVTEIKAPIGHRPQLDEIEAALWERPYKIIQLTHVDTSTGVRIPLQPLVQLVRRVFPSTLVVVDGVCSVGCEEIAFDDWDLDVVMSATQKAVGCPAGLSIMMCSSRAMKVFDSRRSKPPSYYANLAKWLPVMRTYEARRLGYFATERFNQHAQASAKVKQAVGEMGLQQIAQDPEDQAHALTAMYLPEGLAPIDILPRLLQRGVILAGGLHKDLLTRCIRFGHMGVCVTHEQRDDIDRGIAALRVVLDEVMREKGQVGAHSS</sequence>
<organism evidence="12 13">
    <name type="scientific">Zasmidium cellare ATCC 36951</name>
    <dbReference type="NCBI Taxonomy" id="1080233"/>
    <lineage>
        <taxon>Eukaryota</taxon>
        <taxon>Fungi</taxon>
        <taxon>Dikarya</taxon>
        <taxon>Ascomycota</taxon>
        <taxon>Pezizomycotina</taxon>
        <taxon>Dothideomycetes</taxon>
        <taxon>Dothideomycetidae</taxon>
        <taxon>Mycosphaerellales</taxon>
        <taxon>Mycosphaerellaceae</taxon>
        <taxon>Zasmidium</taxon>
    </lineage>
</organism>
<dbReference type="GO" id="GO:0004760">
    <property type="term" value="F:L-serine-pyruvate transaminase activity"/>
    <property type="evidence" value="ECO:0007669"/>
    <property type="project" value="TreeGrafter"/>
</dbReference>
<dbReference type="InterPro" id="IPR000192">
    <property type="entry name" value="Aminotrans_V_dom"/>
</dbReference>
<dbReference type="InterPro" id="IPR020578">
    <property type="entry name" value="Aminotrans_V_PyrdxlP_BS"/>
</dbReference>
<evidence type="ECO:0000256" key="6">
    <source>
        <dbReference type="ARBA" id="ARBA00022898"/>
    </source>
</evidence>
<dbReference type="InterPro" id="IPR015424">
    <property type="entry name" value="PyrdxlP-dep_Trfase"/>
</dbReference>
<dbReference type="AlphaFoldDB" id="A0A6A6C5H3"/>
<evidence type="ECO:0000256" key="4">
    <source>
        <dbReference type="ARBA" id="ARBA00022576"/>
    </source>
</evidence>
<dbReference type="RefSeq" id="XP_033662329.1">
    <property type="nucleotide sequence ID" value="XM_033818439.1"/>
</dbReference>
<proteinExistence type="inferred from homology"/>
<dbReference type="GO" id="GO:0008453">
    <property type="term" value="F:alanine-glyoxylate transaminase activity"/>
    <property type="evidence" value="ECO:0007669"/>
    <property type="project" value="UniProtKB-EC"/>
</dbReference>
<evidence type="ECO:0000256" key="9">
    <source>
        <dbReference type="RuleBase" id="RU004075"/>
    </source>
</evidence>
<evidence type="ECO:0000256" key="1">
    <source>
        <dbReference type="ARBA" id="ARBA00001933"/>
    </source>
</evidence>
<protein>
    <recommendedName>
        <fullName evidence="3">alanine--glyoxylate transaminase</fullName>
        <ecNumber evidence="3">2.6.1.44</ecNumber>
    </recommendedName>
</protein>
<comment type="similarity">
    <text evidence="2 9">Belongs to the class-V pyridoxal-phosphate-dependent aminotransferase family.</text>
</comment>
<dbReference type="Pfam" id="PF00266">
    <property type="entry name" value="Aminotran_5"/>
    <property type="match status" value="1"/>
</dbReference>
<keyword evidence="13" id="KW-1185">Reference proteome</keyword>
<dbReference type="InterPro" id="IPR024169">
    <property type="entry name" value="SP_NH2Trfase/AEP_transaminase"/>
</dbReference>
<dbReference type="Gene3D" id="3.90.1150.10">
    <property type="entry name" value="Aspartate Aminotransferase, domain 1"/>
    <property type="match status" value="1"/>
</dbReference>
<feature type="modified residue" description="N6-(pyridoxal phosphate)lysine" evidence="8">
    <location>
        <position position="204"/>
    </location>
</feature>
<keyword evidence="6 8" id="KW-0663">Pyridoxal phosphate</keyword>
<keyword evidence="4" id="KW-0032">Aminotransferase</keyword>
<dbReference type="PANTHER" id="PTHR21152">
    <property type="entry name" value="AMINOTRANSFERASE CLASS V"/>
    <property type="match status" value="1"/>
</dbReference>
<dbReference type="GeneID" id="54571711"/>
<dbReference type="Gene3D" id="3.40.640.10">
    <property type="entry name" value="Type I PLP-dependent aspartate aminotransferase-like (Major domain)"/>
    <property type="match status" value="1"/>
</dbReference>
<dbReference type="EMBL" id="ML993619">
    <property type="protein sequence ID" value="KAF2161440.1"/>
    <property type="molecule type" value="Genomic_DNA"/>
</dbReference>
<reference evidence="12" key="1">
    <citation type="journal article" date="2020" name="Stud. Mycol.">
        <title>101 Dothideomycetes genomes: a test case for predicting lifestyles and emergence of pathogens.</title>
        <authorList>
            <person name="Haridas S."/>
            <person name="Albert R."/>
            <person name="Binder M."/>
            <person name="Bloem J."/>
            <person name="Labutti K."/>
            <person name="Salamov A."/>
            <person name="Andreopoulos B."/>
            <person name="Baker S."/>
            <person name="Barry K."/>
            <person name="Bills G."/>
            <person name="Bluhm B."/>
            <person name="Cannon C."/>
            <person name="Castanera R."/>
            <person name="Culley D."/>
            <person name="Daum C."/>
            <person name="Ezra D."/>
            <person name="Gonzalez J."/>
            <person name="Henrissat B."/>
            <person name="Kuo A."/>
            <person name="Liang C."/>
            <person name="Lipzen A."/>
            <person name="Lutzoni F."/>
            <person name="Magnuson J."/>
            <person name="Mondo S."/>
            <person name="Nolan M."/>
            <person name="Ohm R."/>
            <person name="Pangilinan J."/>
            <person name="Park H.-J."/>
            <person name="Ramirez L."/>
            <person name="Alfaro M."/>
            <person name="Sun H."/>
            <person name="Tritt A."/>
            <person name="Yoshinaga Y."/>
            <person name="Zwiers L.-H."/>
            <person name="Turgeon B."/>
            <person name="Goodwin S."/>
            <person name="Spatafora J."/>
            <person name="Crous P."/>
            <person name="Grigoriev I."/>
        </authorList>
    </citation>
    <scope>NUCLEOTIDE SEQUENCE</scope>
    <source>
        <strain evidence="12">ATCC 36951</strain>
    </source>
</reference>
<evidence type="ECO:0000313" key="12">
    <source>
        <dbReference type="EMBL" id="KAF2161440.1"/>
    </source>
</evidence>
<dbReference type="InterPro" id="IPR015422">
    <property type="entry name" value="PyrdxlP-dep_Trfase_small"/>
</dbReference>
<evidence type="ECO:0000256" key="5">
    <source>
        <dbReference type="ARBA" id="ARBA00022679"/>
    </source>
</evidence>
<evidence type="ECO:0000256" key="2">
    <source>
        <dbReference type="ARBA" id="ARBA00009236"/>
    </source>
</evidence>
<feature type="domain" description="Aminotransferase class V" evidence="11">
    <location>
        <begin position="38"/>
        <end position="223"/>
    </location>
</feature>
<comment type="cofactor">
    <cofactor evidence="1 8 10">
        <name>pyridoxal 5'-phosphate</name>
        <dbReference type="ChEBI" id="CHEBI:597326"/>
    </cofactor>
</comment>
<dbReference type="PANTHER" id="PTHR21152:SF24">
    <property type="entry name" value="ALANINE--GLYOXYLATE AMINOTRANSFERASE 1"/>
    <property type="match status" value="1"/>
</dbReference>
<keyword evidence="5" id="KW-0808">Transferase</keyword>
<evidence type="ECO:0000313" key="13">
    <source>
        <dbReference type="Proteomes" id="UP000799537"/>
    </source>
</evidence>
<evidence type="ECO:0000256" key="7">
    <source>
        <dbReference type="PIRSR" id="PIRSR000524-1"/>
    </source>
</evidence>
<dbReference type="GO" id="GO:0019265">
    <property type="term" value="P:glycine biosynthetic process, by transamination of glyoxylate"/>
    <property type="evidence" value="ECO:0007669"/>
    <property type="project" value="TreeGrafter"/>
</dbReference>
<dbReference type="FunFam" id="3.90.1150.10:FF:000049">
    <property type="entry name" value="Alanine-glyoxylate aminotransferase 1"/>
    <property type="match status" value="1"/>
</dbReference>
<dbReference type="Proteomes" id="UP000799537">
    <property type="component" value="Unassembled WGS sequence"/>
</dbReference>